<evidence type="ECO:0000259" key="1">
    <source>
        <dbReference type="Pfam" id="PF07866"/>
    </source>
</evidence>
<evidence type="ECO:0000313" key="3">
    <source>
        <dbReference type="Proteomes" id="UP000326537"/>
    </source>
</evidence>
<gene>
    <name evidence="2" type="ORF">VBApiPXC38_16</name>
</gene>
<dbReference type="InterPro" id="IPR037135">
    <property type="entry name" value="DUF1653-like_dom_sf"/>
</dbReference>
<reference evidence="2 3" key="1">
    <citation type="submission" date="2019-09" db="EMBL/GenBank/DDBJ databases">
        <title>The characteristics and genome analysis of VB_ApiP_XC38, a novel N4-like phage Infecting Acinetobacter pittii.</title>
        <authorList>
            <person name="Cheng M."/>
        </authorList>
    </citation>
    <scope>NUCLEOTIDE SEQUENCE [LARGE SCALE GENOMIC DNA]</scope>
</reference>
<sequence>MTPDEIRAVLAPMYKGQIASFKTPDNLIDINFDGVNFNISIKDLIGRASGIDGTKSLKEAVRKVAQYYYPKHGQLYQHINGNIYTIMAIANEHSTRPEYPPTVVYRGENDLVWCKPLENFLRKMKRIK</sequence>
<dbReference type="Pfam" id="PF07866">
    <property type="entry name" value="DUF1653"/>
    <property type="match status" value="1"/>
</dbReference>
<organism evidence="2 3">
    <name type="scientific">Acinetobacter phage VB_ApiP_XC38</name>
    <dbReference type="NCBI Taxonomy" id="2655002"/>
    <lineage>
        <taxon>Viruses</taxon>
        <taxon>Duplodnaviria</taxon>
        <taxon>Heunggongvirae</taxon>
        <taxon>Uroviricota</taxon>
        <taxon>Caudoviricetes</taxon>
        <taxon>Schitoviridae</taxon>
        <taxon>Exceevirus</taxon>
        <taxon>Exceevirus Xc38</taxon>
    </lineage>
</organism>
<evidence type="ECO:0000313" key="2">
    <source>
        <dbReference type="EMBL" id="QFR59703.1"/>
    </source>
</evidence>
<accession>A0A5P8PR05</accession>
<dbReference type="Gene3D" id="2.30.30.320">
    <property type="entry name" value="DUF1653-like domain"/>
    <property type="match status" value="1"/>
</dbReference>
<dbReference type="EMBL" id="MN508356">
    <property type="protein sequence ID" value="QFR59703.1"/>
    <property type="molecule type" value="Genomic_DNA"/>
</dbReference>
<dbReference type="Proteomes" id="UP000326537">
    <property type="component" value="Segment"/>
</dbReference>
<feature type="domain" description="DUF1653" evidence="1">
    <location>
        <begin position="75"/>
        <end position="124"/>
    </location>
</feature>
<name>A0A5P8PR05_9CAUD</name>
<proteinExistence type="predicted"/>
<protein>
    <recommendedName>
        <fullName evidence="1">DUF1653 domain-containing protein</fullName>
    </recommendedName>
</protein>
<keyword evidence="3" id="KW-1185">Reference proteome</keyword>
<dbReference type="InterPro" id="IPR023387">
    <property type="entry name" value="DUF1653-like_dom"/>
</dbReference>